<evidence type="ECO:0000313" key="1">
    <source>
        <dbReference type="EMBL" id="CAG8742536.1"/>
    </source>
</evidence>
<protein>
    <submittedName>
        <fullName evidence="1">5209_t:CDS:1</fullName>
    </submittedName>
</protein>
<dbReference type="AlphaFoldDB" id="A0A9N9ILP1"/>
<name>A0A9N9ILP1_9GLOM</name>
<dbReference type="Proteomes" id="UP000789405">
    <property type="component" value="Unassembled WGS sequence"/>
</dbReference>
<comment type="caution">
    <text evidence="1">The sequence shown here is derived from an EMBL/GenBank/DDBJ whole genome shotgun (WGS) entry which is preliminary data.</text>
</comment>
<sequence>AWNAPQDACPHNNSESLCPENHSNGFQTVTLDESHVSTVLTIVKSVA</sequence>
<gene>
    <name evidence="1" type="ORF">DERYTH_LOCUS16136</name>
</gene>
<feature type="non-terminal residue" evidence="1">
    <location>
        <position position="1"/>
    </location>
</feature>
<accession>A0A9N9ILP1</accession>
<dbReference type="EMBL" id="CAJVPY010013760">
    <property type="protein sequence ID" value="CAG8742536.1"/>
    <property type="molecule type" value="Genomic_DNA"/>
</dbReference>
<keyword evidence="2" id="KW-1185">Reference proteome</keyword>
<evidence type="ECO:0000313" key="2">
    <source>
        <dbReference type="Proteomes" id="UP000789405"/>
    </source>
</evidence>
<organism evidence="1 2">
    <name type="scientific">Dentiscutata erythropus</name>
    <dbReference type="NCBI Taxonomy" id="1348616"/>
    <lineage>
        <taxon>Eukaryota</taxon>
        <taxon>Fungi</taxon>
        <taxon>Fungi incertae sedis</taxon>
        <taxon>Mucoromycota</taxon>
        <taxon>Glomeromycotina</taxon>
        <taxon>Glomeromycetes</taxon>
        <taxon>Diversisporales</taxon>
        <taxon>Gigasporaceae</taxon>
        <taxon>Dentiscutata</taxon>
    </lineage>
</organism>
<proteinExistence type="predicted"/>
<reference evidence="1" key="1">
    <citation type="submission" date="2021-06" db="EMBL/GenBank/DDBJ databases">
        <authorList>
            <person name="Kallberg Y."/>
            <person name="Tangrot J."/>
            <person name="Rosling A."/>
        </authorList>
    </citation>
    <scope>NUCLEOTIDE SEQUENCE</scope>
    <source>
        <strain evidence="1">MA453B</strain>
    </source>
</reference>